<dbReference type="AlphaFoldDB" id="A0A0E0K4D7"/>
<proteinExistence type="predicted"/>
<dbReference type="Proteomes" id="UP000026962">
    <property type="component" value="Chromosome 2"/>
</dbReference>
<feature type="compositionally biased region" description="Polar residues" evidence="1">
    <location>
        <begin position="66"/>
        <end position="75"/>
    </location>
</feature>
<accession>A0A0E0K4D7</accession>
<organism evidence="2">
    <name type="scientific">Oryza punctata</name>
    <name type="common">Red rice</name>
    <dbReference type="NCBI Taxonomy" id="4537"/>
    <lineage>
        <taxon>Eukaryota</taxon>
        <taxon>Viridiplantae</taxon>
        <taxon>Streptophyta</taxon>
        <taxon>Embryophyta</taxon>
        <taxon>Tracheophyta</taxon>
        <taxon>Spermatophyta</taxon>
        <taxon>Magnoliopsida</taxon>
        <taxon>Liliopsida</taxon>
        <taxon>Poales</taxon>
        <taxon>Poaceae</taxon>
        <taxon>BOP clade</taxon>
        <taxon>Oryzoideae</taxon>
        <taxon>Oryzeae</taxon>
        <taxon>Oryzinae</taxon>
        <taxon>Oryza</taxon>
    </lineage>
</organism>
<feature type="region of interest" description="Disordered" evidence="1">
    <location>
        <begin position="55"/>
        <end position="83"/>
    </location>
</feature>
<protein>
    <submittedName>
        <fullName evidence="2">Uncharacterized protein</fullName>
    </submittedName>
</protein>
<evidence type="ECO:0000313" key="3">
    <source>
        <dbReference type="Proteomes" id="UP000026962"/>
    </source>
</evidence>
<dbReference type="HOGENOM" id="CLU_2546546_0_0_1"/>
<dbReference type="EnsemblPlants" id="OPUNC02G27640.1">
    <property type="protein sequence ID" value="OPUNC02G27640.1"/>
    <property type="gene ID" value="OPUNC02G27640"/>
</dbReference>
<sequence length="83" mass="8760">MRASCLNARKIEGKGEKGRLGVIAVGNTTRGSAGSTRRVERCFHSLRVVLAPVLPNEPNSHHRSELPSSPATTTAAIPGGDRT</sequence>
<reference evidence="2" key="1">
    <citation type="submission" date="2015-04" db="UniProtKB">
        <authorList>
            <consortium name="EnsemblPlants"/>
        </authorList>
    </citation>
    <scope>IDENTIFICATION</scope>
</reference>
<dbReference type="Gramene" id="OPUNC02G27640.1">
    <property type="protein sequence ID" value="OPUNC02G27640.1"/>
    <property type="gene ID" value="OPUNC02G27640"/>
</dbReference>
<evidence type="ECO:0000256" key="1">
    <source>
        <dbReference type="SAM" id="MobiDB-lite"/>
    </source>
</evidence>
<keyword evidence="3" id="KW-1185">Reference proteome</keyword>
<reference evidence="2" key="2">
    <citation type="submission" date="2018-05" db="EMBL/GenBank/DDBJ databases">
        <title>OpunRS2 (Oryza punctata Reference Sequence Version 2).</title>
        <authorList>
            <person name="Zhang J."/>
            <person name="Kudrna D."/>
            <person name="Lee S."/>
            <person name="Talag J."/>
            <person name="Welchert J."/>
            <person name="Wing R.A."/>
        </authorList>
    </citation>
    <scope>NUCLEOTIDE SEQUENCE [LARGE SCALE GENOMIC DNA]</scope>
</reference>
<evidence type="ECO:0000313" key="2">
    <source>
        <dbReference type="EnsemblPlants" id="OPUNC02G27640.1"/>
    </source>
</evidence>
<name>A0A0E0K4D7_ORYPU</name>